<dbReference type="PROSITE" id="PS50053">
    <property type="entry name" value="UBIQUITIN_2"/>
    <property type="match status" value="1"/>
</dbReference>
<evidence type="ECO:0000313" key="3">
    <source>
        <dbReference type="Proteomes" id="UP001054889"/>
    </source>
</evidence>
<accession>A0AAV5E3G7</accession>
<dbReference type="Gene3D" id="3.10.20.90">
    <property type="entry name" value="Phosphatidylinositol 3-kinase Catalytic Subunit, Chain A, domain 1"/>
    <property type="match status" value="1"/>
</dbReference>
<dbReference type="Pfam" id="PF03031">
    <property type="entry name" value="NIF"/>
    <property type="match status" value="2"/>
</dbReference>
<reference evidence="2" key="2">
    <citation type="submission" date="2021-12" db="EMBL/GenBank/DDBJ databases">
        <title>Resequencing data analysis of finger millet.</title>
        <authorList>
            <person name="Hatakeyama M."/>
            <person name="Aluri S."/>
            <person name="Balachadran M.T."/>
            <person name="Sivarajan S.R."/>
            <person name="Poveda L."/>
            <person name="Shimizu-Inatsugi R."/>
            <person name="Schlapbach R."/>
            <person name="Sreeman S.M."/>
            <person name="Shimizu K.K."/>
        </authorList>
    </citation>
    <scope>NUCLEOTIDE SEQUENCE</scope>
</reference>
<dbReference type="InterPro" id="IPR036412">
    <property type="entry name" value="HAD-like_sf"/>
</dbReference>
<dbReference type="InterPro" id="IPR000626">
    <property type="entry name" value="Ubiquitin-like_dom"/>
</dbReference>
<dbReference type="GO" id="GO:0090364">
    <property type="term" value="P:regulation of proteasome assembly"/>
    <property type="evidence" value="ECO:0007669"/>
    <property type="project" value="InterPro"/>
</dbReference>
<dbReference type="SUPFAM" id="SSF54236">
    <property type="entry name" value="Ubiquitin-like"/>
    <property type="match status" value="1"/>
</dbReference>
<gene>
    <name evidence="2" type="primary">gb04041</name>
    <name evidence="2" type="ORF">PR202_gb04041</name>
</gene>
<dbReference type="AlphaFoldDB" id="A0AAV5E3G7"/>
<dbReference type="Gene3D" id="3.40.50.1000">
    <property type="entry name" value="HAD superfamily/HAD-like"/>
    <property type="match status" value="2"/>
</dbReference>
<evidence type="ECO:0000259" key="1">
    <source>
        <dbReference type="PROSITE" id="PS50053"/>
    </source>
</evidence>
<evidence type="ECO:0000313" key="2">
    <source>
        <dbReference type="EMBL" id="GJN17003.1"/>
    </source>
</evidence>
<reference evidence="2" key="1">
    <citation type="journal article" date="2018" name="DNA Res.">
        <title>Multiple hybrid de novo genome assembly of finger millet, an orphan allotetraploid crop.</title>
        <authorList>
            <person name="Hatakeyama M."/>
            <person name="Aluri S."/>
            <person name="Balachadran M.T."/>
            <person name="Sivarajan S.R."/>
            <person name="Patrignani A."/>
            <person name="Gruter S."/>
            <person name="Poveda L."/>
            <person name="Shimizu-Inatsugi R."/>
            <person name="Baeten J."/>
            <person name="Francoijs K.J."/>
            <person name="Nataraja K.N."/>
            <person name="Reddy Y.A.N."/>
            <person name="Phadnis S."/>
            <person name="Ravikumar R.L."/>
            <person name="Schlapbach R."/>
            <person name="Sreeman S.M."/>
            <person name="Shimizu K.K."/>
        </authorList>
    </citation>
    <scope>NUCLEOTIDE SEQUENCE</scope>
</reference>
<comment type="caution">
    <text evidence="2">The sequence shown here is derived from an EMBL/GenBank/DDBJ whole genome shotgun (WGS) entry which is preliminary data.</text>
</comment>
<dbReference type="InterPro" id="IPR029071">
    <property type="entry name" value="Ubiquitin-like_domsf"/>
</dbReference>
<name>A0AAV5E3G7_ELECO</name>
<sequence length="394" mass="44199">MADAASSSSAPVPAEGAAALGAVAEAAPPEEMTLVVKWRGQEQSVRMVGDDTLGELKLRICEVTGVLPMRQTLLYPKVMFKDLSDSTLLSAIPFKPNGKITMVGNEIPGGDLCCGEKKKLNNACSILANRDEKRMLQLRWMVSRVRVEPNATGPKPWLANLLAAKSQALRLQQSNVQIDMGLQMIGRVHIGAHPSIKLLNPCRKGKKLLVLDIDYTLFDHRSPAENPQELMRPYLHEFLTAAYAAYDIMIWSATGKTFDCKPLGVIWTQFPEYYNEKNTIMFDDLRRNFVMNPQNGLVIKPFREARLNRDTDQELPKLTQYLLSISELEDLSELDHNKWESFTEESAKRRRRRMLILDLNSKFILGLREPIAARTALINMAVIVKGGTTGNGNY</sequence>
<dbReference type="InterPro" id="IPR023214">
    <property type="entry name" value="HAD_sf"/>
</dbReference>
<organism evidence="2 3">
    <name type="scientific">Eleusine coracana subsp. coracana</name>
    <dbReference type="NCBI Taxonomy" id="191504"/>
    <lineage>
        <taxon>Eukaryota</taxon>
        <taxon>Viridiplantae</taxon>
        <taxon>Streptophyta</taxon>
        <taxon>Embryophyta</taxon>
        <taxon>Tracheophyta</taxon>
        <taxon>Spermatophyta</taxon>
        <taxon>Magnoliopsida</taxon>
        <taxon>Liliopsida</taxon>
        <taxon>Poales</taxon>
        <taxon>Poaceae</taxon>
        <taxon>PACMAD clade</taxon>
        <taxon>Chloridoideae</taxon>
        <taxon>Cynodonteae</taxon>
        <taxon>Eleusininae</taxon>
        <taxon>Eleusine</taxon>
    </lineage>
</organism>
<dbReference type="PANTHER" id="PTHR48493">
    <property type="entry name" value="UBIQUITIN-LIKE DOMAIN-CONTAINING CTD PHOSPHATASE 1"/>
    <property type="match status" value="1"/>
</dbReference>
<dbReference type="PANTHER" id="PTHR48493:SF1">
    <property type="entry name" value="UBIQUITIN-LIKE DOMAIN-CONTAINING CTD PHOSPHATASE 1"/>
    <property type="match status" value="1"/>
</dbReference>
<protein>
    <recommendedName>
        <fullName evidence="1">Ubiquitin-like domain-containing protein</fullName>
    </recommendedName>
</protein>
<dbReference type="CDD" id="cd01813">
    <property type="entry name" value="Ubl_UBLCP1"/>
    <property type="match status" value="1"/>
</dbReference>
<keyword evidence="3" id="KW-1185">Reference proteome</keyword>
<feature type="domain" description="Ubiquitin-like" evidence="1">
    <location>
        <begin position="32"/>
        <end position="109"/>
    </location>
</feature>
<dbReference type="SUPFAM" id="SSF56784">
    <property type="entry name" value="HAD-like"/>
    <property type="match status" value="1"/>
</dbReference>
<dbReference type="Proteomes" id="UP001054889">
    <property type="component" value="Unassembled WGS sequence"/>
</dbReference>
<dbReference type="InterPro" id="IPR004274">
    <property type="entry name" value="FCP1_dom"/>
</dbReference>
<proteinExistence type="predicted"/>
<dbReference type="InterPro" id="IPR051658">
    <property type="entry name" value="UBLCP1"/>
</dbReference>
<dbReference type="SMART" id="SM00577">
    <property type="entry name" value="CPDc"/>
    <property type="match status" value="1"/>
</dbReference>
<dbReference type="EMBL" id="BQKI01000073">
    <property type="protein sequence ID" value="GJN17003.1"/>
    <property type="molecule type" value="Genomic_DNA"/>
</dbReference>